<reference evidence="2 3" key="1">
    <citation type="journal article" date="2019" name="Commun. Biol.">
        <title>The bagworm genome reveals a unique fibroin gene that provides high tensile strength.</title>
        <authorList>
            <person name="Kono N."/>
            <person name="Nakamura H."/>
            <person name="Ohtoshi R."/>
            <person name="Tomita M."/>
            <person name="Numata K."/>
            <person name="Arakawa K."/>
        </authorList>
    </citation>
    <scope>NUCLEOTIDE SEQUENCE [LARGE SCALE GENOMIC DNA]</scope>
</reference>
<protein>
    <submittedName>
        <fullName evidence="2">Uncharacterized protein</fullName>
    </submittedName>
</protein>
<evidence type="ECO:0000256" key="1">
    <source>
        <dbReference type="SAM" id="MobiDB-lite"/>
    </source>
</evidence>
<gene>
    <name evidence="2" type="ORF">EVAR_43246_1</name>
</gene>
<dbReference type="AlphaFoldDB" id="A0A4C1WSI6"/>
<evidence type="ECO:0000313" key="3">
    <source>
        <dbReference type="Proteomes" id="UP000299102"/>
    </source>
</evidence>
<keyword evidence="3" id="KW-1185">Reference proteome</keyword>
<comment type="caution">
    <text evidence="2">The sequence shown here is derived from an EMBL/GenBank/DDBJ whole genome shotgun (WGS) entry which is preliminary data.</text>
</comment>
<sequence length="215" mass="23443">MSVLCFLAPLQRHSLPVSTFPTEELELLRWPRARRSLLLLVSADKHHDNVNDRRFSEALSEYPDECVNHARTVGRRKSCADAGPLSNIKCIGVVSQTESAGVYSVPAGIRLHDERTVDGSHVAKQSRLALAVMNLIHSNAIHPLDSECEPSFNAGTRVPVQRPADRPPTPRVSSAPAPPTSRPLGVLYGKHNFVDGGVGFQFEEVSSRAASNPII</sequence>
<organism evidence="2 3">
    <name type="scientific">Eumeta variegata</name>
    <name type="common">Bagworm moth</name>
    <name type="synonym">Eumeta japonica</name>
    <dbReference type="NCBI Taxonomy" id="151549"/>
    <lineage>
        <taxon>Eukaryota</taxon>
        <taxon>Metazoa</taxon>
        <taxon>Ecdysozoa</taxon>
        <taxon>Arthropoda</taxon>
        <taxon>Hexapoda</taxon>
        <taxon>Insecta</taxon>
        <taxon>Pterygota</taxon>
        <taxon>Neoptera</taxon>
        <taxon>Endopterygota</taxon>
        <taxon>Lepidoptera</taxon>
        <taxon>Glossata</taxon>
        <taxon>Ditrysia</taxon>
        <taxon>Tineoidea</taxon>
        <taxon>Psychidae</taxon>
        <taxon>Oiketicinae</taxon>
        <taxon>Eumeta</taxon>
    </lineage>
</organism>
<name>A0A4C1WSI6_EUMVA</name>
<dbReference type="EMBL" id="BGZK01000641">
    <property type="protein sequence ID" value="GBP54221.1"/>
    <property type="molecule type" value="Genomic_DNA"/>
</dbReference>
<feature type="region of interest" description="Disordered" evidence="1">
    <location>
        <begin position="152"/>
        <end position="181"/>
    </location>
</feature>
<proteinExistence type="predicted"/>
<feature type="compositionally biased region" description="Pro residues" evidence="1">
    <location>
        <begin position="166"/>
        <end position="181"/>
    </location>
</feature>
<dbReference type="Proteomes" id="UP000299102">
    <property type="component" value="Unassembled WGS sequence"/>
</dbReference>
<evidence type="ECO:0000313" key="2">
    <source>
        <dbReference type="EMBL" id="GBP54221.1"/>
    </source>
</evidence>
<accession>A0A4C1WSI6</accession>